<feature type="compositionally biased region" description="Polar residues" evidence="1">
    <location>
        <begin position="113"/>
        <end position="123"/>
    </location>
</feature>
<dbReference type="GO" id="GO:0003690">
    <property type="term" value="F:double-stranded DNA binding"/>
    <property type="evidence" value="ECO:0007669"/>
    <property type="project" value="InterPro"/>
</dbReference>
<dbReference type="GO" id="GO:0008270">
    <property type="term" value="F:zinc ion binding"/>
    <property type="evidence" value="ECO:0007669"/>
    <property type="project" value="InterPro"/>
</dbReference>
<dbReference type="PANTHER" id="PTHR22639">
    <property type="entry name" value="GAG-RELATED PROTEIN"/>
    <property type="match status" value="1"/>
</dbReference>
<organism evidence="3 4">
    <name type="scientific">Rhipicephalus sanguineus</name>
    <name type="common">Brown dog tick</name>
    <name type="synonym">Ixodes sanguineus</name>
    <dbReference type="NCBI Taxonomy" id="34632"/>
    <lineage>
        <taxon>Eukaryota</taxon>
        <taxon>Metazoa</taxon>
        <taxon>Ecdysozoa</taxon>
        <taxon>Arthropoda</taxon>
        <taxon>Chelicerata</taxon>
        <taxon>Arachnida</taxon>
        <taxon>Acari</taxon>
        <taxon>Parasitiformes</taxon>
        <taxon>Ixodida</taxon>
        <taxon>Ixodoidea</taxon>
        <taxon>Ixodidae</taxon>
        <taxon>Rhipicephalinae</taxon>
        <taxon>Rhipicephalus</taxon>
        <taxon>Rhipicephalus</taxon>
    </lineage>
</organism>
<feature type="region of interest" description="Disordered" evidence="1">
    <location>
        <begin position="106"/>
        <end position="333"/>
    </location>
</feature>
<dbReference type="InterPro" id="IPR042509">
    <property type="entry name" value="ZCCHC3"/>
</dbReference>
<keyword evidence="4" id="KW-1185">Reference proteome</keyword>
<comment type="caution">
    <text evidence="3">The sequence shown here is derived from an EMBL/GenBank/DDBJ whole genome shotgun (WGS) entry which is preliminary data.</text>
</comment>
<dbReference type="EMBL" id="JABSTV010001249">
    <property type="protein sequence ID" value="KAH7961485.1"/>
    <property type="molecule type" value="Genomic_DNA"/>
</dbReference>
<dbReference type="Proteomes" id="UP000821837">
    <property type="component" value="Chromosome 3"/>
</dbReference>
<evidence type="ECO:0000256" key="1">
    <source>
        <dbReference type="SAM" id="MobiDB-lite"/>
    </source>
</evidence>
<proteinExistence type="predicted"/>
<dbReference type="PANTHER" id="PTHR22639:SF3">
    <property type="entry name" value="ZINC FINGER CCHC DOMAIN-CONTAINING PROTEIN 3"/>
    <property type="match status" value="1"/>
</dbReference>
<sequence>MRTGTRYTKMDMRLENPLPNFARVGGHRATSEYRGVRRLCRRCNLEGHIKAQCDTSHCARYGVFGHRTDTCTNLCRRCGGTHASVDCTARKTYSMAAAMDVDEFPTLGKAPATGQTQRRSTTLRPPKRPKPSDAEDWPEPHETPEKTPAQATAITALEGQAGDRQADVQTPASMRRGEDDTASAVSWASVEDAVAGESDLGGGQGDGKEDRPEAGKGSQGERRLNLKGKTGPAASAAARGAWWNKKEDDDDAPHSCEVLQHVNDKYPGSLTEREKSEKAPGSEEAPKYSKTSNSSRQHPPPEPAPQYGGASQQRGREGAQHGFQHGEAGGRPN</sequence>
<feature type="domain" description="CCHC-type" evidence="2">
    <location>
        <begin position="39"/>
        <end position="55"/>
    </location>
</feature>
<dbReference type="InterPro" id="IPR001878">
    <property type="entry name" value="Znf_CCHC"/>
</dbReference>
<accession>A0A9D4SYC0</accession>
<dbReference type="GO" id="GO:0002218">
    <property type="term" value="P:activation of innate immune response"/>
    <property type="evidence" value="ECO:0007669"/>
    <property type="project" value="InterPro"/>
</dbReference>
<protein>
    <recommendedName>
        <fullName evidence="2">CCHC-type domain-containing protein</fullName>
    </recommendedName>
</protein>
<dbReference type="GO" id="GO:0003723">
    <property type="term" value="F:RNA binding"/>
    <property type="evidence" value="ECO:0007669"/>
    <property type="project" value="InterPro"/>
</dbReference>
<evidence type="ECO:0000313" key="4">
    <source>
        <dbReference type="Proteomes" id="UP000821837"/>
    </source>
</evidence>
<feature type="compositionally biased region" description="Basic and acidic residues" evidence="1">
    <location>
        <begin position="206"/>
        <end position="224"/>
    </location>
</feature>
<name>A0A9D4SYC0_RHISA</name>
<feature type="domain" description="CCHC-type" evidence="2">
    <location>
        <begin position="74"/>
        <end position="89"/>
    </location>
</feature>
<feature type="compositionally biased region" description="Basic and acidic residues" evidence="1">
    <location>
        <begin position="130"/>
        <end position="145"/>
    </location>
</feature>
<reference evidence="3" key="2">
    <citation type="submission" date="2021-09" db="EMBL/GenBank/DDBJ databases">
        <authorList>
            <person name="Jia N."/>
            <person name="Wang J."/>
            <person name="Shi W."/>
            <person name="Du L."/>
            <person name="Sun Y."/>
            <person name="Zhan W."/>
            <person name="Jiang J."/>
            <person name="Wang Q."/>
            <person name="Zhang B."/>
            <person name="Ji P."/>
            <person name="Sakyi L.B."/>
            <person name="Cui X."/>
            <person name="Yuan T."/>
            <person name="Jiang B."/>
            <person name="Yang W."/>
            <person name="Lam T.T.-Y."/>
            <person name="Chang Q."/>
            <person name="Ding S."/>
            <person name="Wang X."/>
            <person name="Zhu J."/>
            <person name="Ruan X."/>
            <person name="Zhao L."/>
            <person name="Wei J."/>
            <person name="Que T."/>
            <person name="Du C."/>
            <person name="Cheng J."/>
            <person name="Dai P."/>
            <person name="Han X."/>
            <person name="Huang E."/>
            <person name="Gao Y."/>
            <person name="Liu J."/>
            <person name="Shao H."/>
            <person name="Ye R."/>
            <person name="Li L."/>
            <person name="Wei W."/>
            <person name="Wang X."/>
            <person name="Wang C."/>
            <person name="Huo Q."/>
            <person name="Li W."/>
            <person name="Guo W."/>
            <person name="Chen H."/>
            <person name="Chen S."/>
            <person name="Zhou L."/>
            <person name="Zhou L."/>
            <person name="Ni X."/>
            <person name="Tian J."/>
            <person name="Zhou Y."/>
            <person name="Sheng Y."/>
            <person name="Liu T."/>
            <person name="Pan Y."/>
            <person name="Xia L."/>
            <person name="Li J."/>
            <person name="Zhao F."/>
            <person name="Cao W."/>
        </authorList>
    </citation>
    <scope>NUCLEOTIDE SEQUENCE</scope>
    <source>
        <strain evidence="3">Rsan-2018</strain>
        <tissue evidence="3">Larvae</tissue>
    </source>
</reference>
<evidence type="ECO:0000313" key="3">
    <source>
        <dbReference type="EMBL" id="KAH7961485.1"/>
    </source>
</evidence>
<dbReference type="SMART" id="SM00343">
    <property type="entry name" value="ZnF_C2HC"/>
    <property type="match status" value="2"/>
</dbReference>
<dbReference type="AlphaFoldDB" id="A0A9D4SYC0"/>
<reference evidence="3" key="1">
    <citation type="journal article" date="2020" name="Cell">
        <title>Large-Scale Comparative Analyses of Tick Genomes Elucidate Their Genetic Diversity and Vector Capacities.</title>
        <authorList>
            <consortium name="Tick Genome and Microbiome Consortium (TIGMIC)"/>
            <person name="Jia N."/>
            <person name="Wang J."/>
            <person name="Shi W."/>
            <person name="Du L."/>
            <person name="Sun Y."/>
            <person name="Zhan W."/>
            <person name="Jiang J.F."/>
            <person name="Wang Q."/>
            <person name="Zhang B."/>
            <person name="Ji P."/>
            <person name="Bell-Sakyi L."/>
            <person name="Cui X.M."/>
            <person name="Yuan T.T."/>
            <person name="Jiang B.G."/>
            <person name="Yang W.F."/>
            <person name="Lam T.T."/>
            <person name="Chang Q.C."/>
            <person name="Ding S.J."/>
            <person name="Wang X.J."/>
            <person name="Zhu J.G."/>
            <person name="Ruan X.D."/>
            <person name="Zhao L."/>
            <person name="Wei J.T."/>
            <person name="Ye R.Z."/>
            <person name="Que T.C."/>
            <person name="Du C.H."/>
            <person name="Zhou Y.H."/>
            <person name="Cheng J.X."/>
            <person name="Dai P.F."/>
            <person name="Guo W.B."/>
            <person name="Han X.H."/>
            <person name="Huang E.J."/>
            <person name="Li L.F."/>
            <person name="Wei W."/>
            <person name="Gao Y.C."/>
            <person name="Liu J.Z."/>
            <person name="Shao H.Z."/>
            <person name="Wang X."/>
            <person name="Wang C.C."/>
            <person name="Yang T.C."/>
            <person name="Huo Q.B."/>
            <person name="Li W."/>
            <person name="Chen H.Y."/>
            <person name="Chen S.E."/>
            <person name="Zhou L.G."/>
            <person name="Ni X.B."/>
            <person name="Tian J.H."/>
            <person name="Sheng Y."/>
            <person name="Liu T."/>
            <person name="Pan Y.S."/>
            <person name="Xia L.Y."/>
            <person name="Li J."/>
            <person name="Zhao F."/>
            <person name="Cao W.C."/>
        </authorList>
    </citation>
    <scope>NUCLEOTIDE SEQUENCE</scope>
    <source>
        <strain evidence="3">Rsan-2018</strain>
    </source>
</reference>
<gene>
    <name evidence="3" type="ORF">HPB52_009366</name>
</gene>
<evidence type="ECO:0000259" key="2">
    <source>
        <dbReference type="SMART" id="SM00343"/>
    </source>
</evidence>
<feature type="compositionally biased region" description="Basic and acidic residues" evidence="1">
    <location>
        <begin position="271"/>
        <end position="287"/>
    </location>
</feature>